<dbReference type="InterPro" id="IPR016155">
    <property type="entry name" value="Mopterin_synth/thiamin_S_b"/>
</dbReference>
<keyword evidence="1" id="KW-0547">Nucleotide-binding</keyword>
<accession>A0A9X0WJW4</accession>
<dbReference type="NCBIfam" id="TIGR01682">
    <property type="entry name" value="moaD"/>
    <property type="match status" value="1"/>
</dbReference>
<gene>
    <name evidence="4" type="primary">moaD</name>
    <name evidence="4" type="ORF">CKO25_13630</name>
</gene>
<dbReference type="InterPro" id="IPR003749">
    <property type="entry name" value="ThiS/MoaD-like"/>
</dbReference>
<dbReference type="NCBIfam" id="TIGR01687">
    <property type="entry name" value="moaD_arch"/>
    <property type="match status" value="1"/>
</dbReference>
<reference evidence="4 5" key="1">
    <citation type="journal article" date="2020" name="Microorganisms">
        <title>Osmotic Adaptation and Compatible Solute Biosynthesis of Phototrophic Bacteria as Revealed from Genome Analyses.</title>
        <authorList>
            <person name="Imhoff J.F."/>
            <person name="Rahn T."/>
            <person name="Kunzel S."/>
            <person name="Keller A."/>
            <person name="Neulinger S.C."/>
        </authorList>
    </citation>
    <scope>NUCLEOTIDE SEQUENCE [LARGE SCALE GENOMIC DNA]</scope>
    <source>
        <strain evidence="4 5">DSM 21303</strain>
    </source>
</reference>
<dbReference type="AlphaFoldDB" id="A0A9X0WJW4"/>
<dbReference type="CDD" id="cd00754">
    <property type="entry name" value="Ubl_MoaD"/>
    <property type="match status" value="1"/>
</dbReference>
<keyword evidence="5" id="KW-1185">Reference proteome</keyword>
<dbReference type="SUPFAM" id="SSF54285">
    <property type="entry name" value="MoaD/ThiS"/>
    <property type="match status" value="1"/>
</dbReference>
<dbReference type="InterPro" id="IPR044672">
    <property type="entry name" value="MOCS2A"/>
</dbReference>
<evidence type="ECO:0000256" key="1">
    <source>
        <dbReference type="ARBA" id="ARBA00022741"/>
    </source>
</evidence>
<protein>
    <recommendedName>
        <fullName evidence="3">Molybdopterin synthase sulfur carrier subunit</fullName>
    </recommendedName>
</protein>
<dbReference type="InterPro" id="IPR012675">
    <property type="entry name" value="Beta-grasp_dom_sf"/>
</dbReference>
<dbReference type="PANTHER" id="PTHR33359:SF1">
    <property type="entry name" value="MOLYBDOPTERIN SYNTHASE SULFUR CARRIER SUBUNIT"/>
    <property type="match status" value="1"/>
</dbReference>
<evidence type="ECO:0000313" key="5">
    <source>
        <dbReference type="Proteomes" id="UP001138802"/>
    </source>
</evidence>
<dbReference type="RefSeq" id="WP_200388475.1">
    <property type="nucleotide sequence ID" value="NZ_NRSD01000014.1"/>
</dbReference>
<dbReference type="Proteomes" id="UP001138802">
    <property type="component" value="Unassembled WGS sequence"/>
</dbReference>
<proteinExistence type="inferred from homology"/>
<evidence type="ECO:0000256" key="3">
    <source>
        <dbReference type="ARBA" id="ARBA00024247"/>
    </source>
</evidence>
<organism evidence="4 5">
    <name type="scientific">Thiocapsa imhoffii</name>
    <dbReference type="NCBI Taxonomy" id="382777"/>
    <lineage>
        <taxon>Bacteria</taxon>
        <taxon>Pseudomonadati</taxon>
        <taxon>Pseudomonadota</taxon>
        <taxon>Gammaproteobacteria</taxon>
        <taxon>Chromatiales</taxon>
        <taxon>Chromatiaceae</taxon>
        <taxon>Thiocapsa</taxon>
    </lineage>
</organism>
<dbReference type="PANTHER" id="PTHR33359">
    <property type="entry name" value="MOLYBDOPTERIN SYNTHASE SULFUR CARRIER SUBUNIT"/>
    <property type="match status" value="1"/>
</dbReference>
<dbReference type="InterPro" id="IPR010038">
    <property type="entry name" value="MoaD_arc-typ"/>
</dbReference>
<name>A0A9X0WJW4_9GAMM</name>
<dbReference type="EMBL" id="NRSD01000014">
    <property type="protein sequence ID" value="MBK1645669.1"/>
    <property type="molecule type" value="Genomic_DNA"/>
</dbReference>
<evidence type="ECO:0000313" key="4">
    <source>
        <dbReference type="EMBL" id="MBK1645669.1"/>
    </source>
</evidence>
<sequence length="84" mass="9158">MIDILYFARVREQLGRSEEQLELPPGVGRVADLLTLLRDRGEPWATALSADTVLLMAVNQAIARLDTPLKDGDEIAIFPPVTGG</sequence>
<dbReference type="GO" id="GO:1990133">
    <property type="term" value="C:molybdopterin adenylyltransferase complex"/>
    <property type="evidence" value="ECO:0007669"/>
    <property type="project" value="TreeGrafter"/>
</dbReference>
<comment type="caution">
    <text evidence="4">The sequence shown here is derived from an EMBL/GenBank/DDBJ whole genome shotgun (WGS) entry which is preliminary data.</text>
</comment>
<comment type="similarity">
    <text evidence="2">Belongs to the MoaD family.</text>
</comment>
<evidence type="ECO:0000256" key="2">
    <source>
        <dbReference type="ARBA" id="ARBA00024200"/>
    </source>
</evidence>
<dbReference type="Gene3D" id="3.10.20.30">
    <property type="match status" value="1"/>
</dbReference>
<dbReference type="GO" id="GO:0006777">
    <property type="term" value="P:Mo-molybdopterin cofactor biosynthetic process"/>
    <property type="evidence" value="ECO:0007669"/>
    <property type="project" value="InterPro"/>
</dbReference>
<dbReference type="GO" id="GO:0000166">
    <property type="term" value="F:nucleotide binding"/>
    <property type="evidence" value="ECO:0007669"/>
    <property type="project" value="UniProtKB-KW"/>
</dbReference>
<dbReference type="Pfam" id="PF02597">
    <property type="entry name" value="ThiS"/>
    <property type="match status" value="1"/>
</dbReference>